<reference evidence="1" key="2">
    <citation type="submission" date="2025-09" db="UniProtKB">
        <authorList>
            <consortium name="Ensembl"/>
        </authorList>
    </citation>
    <scope>IDENTIFICATION</scope>
</reference>
<sequence>MTPFRMELFEYCFTELTKSASAILSSVAPHPVCMEDLAGSSRESRHNTRSHWEKCFRSCLGHSSIHCSVIEFREQSLHTFLTVWSVLTKSV</sequence>
<evidence type="ECO:0000313" key="1">
    <source>
        <dbReference type="Ensembl" id="ENSMLEP00000004125.1"/>
    </source>
</evidence>
<dbReference type="Ensembl" id="ENSMLET00000020194.1">
    <property type="protein sequence ID" value="ENSMLEP00000004125.1"/>
    <property type="gene ID" value="ENSMLEG00000018509.1"/>
</dbReference>
<protein>
    <submittedName>
        <fullName evidence="1">Uncharacterized protein</fullName>
    </submittedName>
</protein>
<keyword evidence="2" id="KW-1185">Reference proteome</keyword>
<dbReference type="Proteomes" id="UP000233140">
    <property type="component" value="Unassembled WGS sequence"/>
</dbReference>
<name>A0A2K5XLF3_MANLE</name>
<organism evidence="1 2">
    <name type="scientific">Mandrillus leucophaeus</name>
    <name type="common">Drill</name>
    <name type="synonym">Papio leucophaeus</name>
    <dbReference type="NCBI Taxonomy" id="9568"/>
    <lineage>
        <taxon>Eukaryota</taxon>
        <taxon>Metazoa</taxon>
        <taxon>Chordata</taxon>
        <taxon>Craniata</taxon>
        <taxon>Vertebrata</taxon>
        <taxon>Euteleostomi</taxon>
        <taxon>Mammalia</taxon>
        <taxon>Eutheria</taxon>
        <taxon>Euarchontoglires</taxon>
        <taxon>Primates</taxon>
        <taxon>Haplorrhini</taxon>
        <taxon>Catarrhini</taxon>
        <taxon>Cercopithecidae</taxon>
        <taxon>Cercopithecinae</taxon>
        <taxon>Mandrillus</taxon>
    </lineage>
</organism>
<accession>A0A2K5XLF3</accession>
<evidence type="ECO:0000313" key="2">
    <source>
        <dbReference type="Proteomes" id="UP000233140"/>
    </source>
</evidence>
<dbReference type="OMA" id="YCFTELT"/>
<dbReference type="GeneTree" id="ENSGT00910000147662"/>
<dbReference type="AlphaFoldDB" id="A0A2K5XLF3"/>
<proteinExistence type="predicted"/>
<reference evidence="1" key="1">
    <citation type="submission" date="2025-08" db="UniProtKB">
        <authorList>
            <consortium name="Ensembl"/>
        </authorList>
    </citation>
    <scope>IDENTIFICATION</scope>
</reference>